<evidence type="ECO:0000256" key="2">
    <source>
        <dbReference type="ARBA" id="ARBA00022603"/>
    </source>
</evidence>
<comment type="catalytic activity">
    <reaction evidence="5">
        <text>Co-precorrin-6B + S-adenosyl-L-methionine = Co-precorrin-7 + S-adenosyl-L-homocysteine + CO2</text>
        <dbReference type="Rhea" id="RHEA:36067"/>
        <dbReference type="ChEBI" id="CHEBI:16526"/>
        <dbReference type="ChEBI" id="CHEBI:57856"/>
        <dbReference type="ChEBI" id="CHEBI:59789"/>
        <dbReference type="ChEBI" id="CHEBI:70791"/>
        <dbReference type="ChEBI" id="CHEBI:72780"/>
        <dbReference type="EC" id="2.1.1.196"/>
    </reaction>
</comment>
<dbReference type="KEGG" id="mhaz:BHR79_06240"/>
<dbReference type="InterPro" id="IPR029063">
    <property type="entry name" value="SAM-dependent_MTases_sf"/>
</dbReference>
<feature type="binding site" evidence="5">
    <location>
        <position position="12"/>
    </location>
    <ligand>
        <name>S-adenosyl-L-methionine</name>
        <dbReference type="ChEBI" id="CHEBI:59789"/>
    </ligand>
</feature>
<evidence type="ECO:0000313" key="10">
    <source>
        <dbReference type="Proteomes" id="UP000186879"/>
    </source>
</evidence>
<reference evidence="8 12" key="3">
    <citation type="submission" date="2018-10" db="EMBL/GenBank/DDBJ databases">
        <title>Cultivation of a novel Methanohalophilus strain from Kebrit Deep of the Red Sea and a genomic comparison of members of the genus Methanohalophilus.</title>
        <authorList>
            <person name="Guan Y."/>
            <person name="Ngugi D.K."/>
            <person name="Stingl U."/>
        </authorList>
    </citation>
    <scope>NUCLEOTIDE SEQUENCE [LARGE SCALE GENOMIC DNA]</scope>
    <source>
        <strain evidence="8 12">DSM 3094</strain>
    </source>
</reference>
<dbReference type="CDD" id="cd02440">
    <property type="entry name" value="AdoMet_MTases"/>
    <property type="match status" value="1"/>
</dbReference>
<protein>
    <recommendedName>
        <fullName evidence="5">Probable cobalt-precorrin-6B C(15)-methyltransferase (decarboxylating)</fullName>
        <ecNumber evidence="5">2.1.1.196</ecNumber>
    </recommendedName>
</protein>
<evidence type="ECO:0000259" key="6">
    <source>
        <dbReference type="Pfam" id="PF13847"/>
    </source>
</evidence>
<feature type="binding site" evidence="5">
    <location>
        <position position="59"/>
    </location>
    <ligand>
        <name>S-adenosyl-L-methionine</name>
        <dbReference type="ChEBI" id="CHEBI:59789"/>
    </ligand>
</feature>
<dbReference type="OrthoDB" id="6027at2157"/>
<evidence type="ECO:0000313" key="9">
    <source>
        <dbReference type="EMBL" id="SDW58525.1"/>
    </source>
</evidence>
<comment type="pathway">
    <text evidence="5">Cofactor biosynthesis; adenosylcobalamin biosynthesis; cob(II)yrinate a,c-diamide from sirohydrochlorin (anaerobic route): step 8/10.</text>
</comment>
<dbReference type="InterPro" id="IPR025714">
    <property type="entry name" value="Methyltranfer_dom"/>
</dbReference>
<dbReference type="RefSeq" id="WP_072561558.1">
    <property type="nucleotide sequence ID" value="NZ_CP017921.1"/>
</dbReference>
<dbReference type="AlphaFoldDB" id="A0A1L3Q2L9"/>
<dbReference type="Pfam" id="PF13847">
    <property type="entry name" value="Methyltransf_31"/>
    <property type="match status" value="1"/>
</dbReference>
<dbReference type="SUPFAM" id="SSF53335">
    <property type="entry name" value="S-adenosyl-L-methionine-dependent methyltransferases"/>
    <property type="match status" value="1"/>
</dbReference>
<dbReference type="NCBIfam" id="TIGR02469">
    <property type="entry name" value="CbiT"/>
    <property type="match status" value="1"/>
</dbReference>
<dbReference type="Proteomes" id="UP000267921">
    <property type="component" value="Unassembled WGS sequence"/>
</dbReference>
<name>A0A1L3Q2L9_9EURY</name>
<dbReference type="InterPro" id="IPR050714">
    <property type="entry name" value="Cobalamin_biosynth_MTase"/>
</dbReference>
<reference evidence="9 11" key="2">
    <citation type="submission" date="2016-10" db="EMBL/GenBank/DDBJ databases">
        <authorList>
            <person name="de Groot N.N."/>
        </authorList>
    </citation>
    <scope>NUCLEOTIDE SEQUENCE [LARGE SCALE GENOMIC DNA]</scope>
    <source>
        <strain evidence="9 11">Z-7982</strain>
    </source>
</reference>
<comment type="similarity">
    <text evidence="5">Belongs to the methyltransferase superfamily. Archaeal-type CbiT family.</text>
</comment>
<comment type="function">
    <text evidence="5">Catalyzes the methylation of C-15 in cobalt-precorrin-6B followed by the decarboxylation of C-12 to form cobalt-precorrin-7.</text>
</comment>
<evidence type="ECO:0000313" key="12">
    <source>
        <dbReference type="Proteomes" id="UP000267921"/>
    </source>
</evidence>
<evidence type="ECO:0000256" key="5">
    <source>
        <dbReference type="HAMAP-Rule" id="MF_00786"/>
    </source>
</evidence>
<reference evidence="7 10" key="1">
    <citation type="submission" date="2016-10" db="EMBL/GenBank/DDBJ databases">
        <title>Methanohalophilus halophilus.</title>
        <authorList>
            <person name="L'haridon S."/>
        </authorList>
    </citation>
    <scope>NUCLEOTIDE SEQUENCE [LARGE SCALE GENOMIC DNA]</scope>
    <source>
        <strain evidence="7 10">Z-7982</strain>
    </source>
</reference>
<dbReference type="EC" id="2.1.1.196" evidence="5"/>
<dbReference type="InterPro" id="IPR023475">
    <property type="entry name" value="CbiT"/>
</dbReference>
<dbReference type="GO" id="GO:0032259">
    <property type="term" value="P:methylation"/>
    <property type="evidence" value="ECO:0007669"/>
    <property type="project" value="UniProtKB-KW"/>
</dbReference>
<dbReference type="EMBL" id="RJJG01000003">
    <property type="protein sequence ID" value="RNI09822.1"/>
    <property type="molecule type" value="Genomic_DNA"/>
</dbReference>
<dbReference type="Proteomes" id="UP000186879">
    <property type="component" value="Chromosome"/>
</dbReference>
<proteinExistence type="inferred from homology"/>
<dbReference type="Proteomes" id="UP000198669">
    <property type="component" value="Unassembled WGS sequence"/>
</dbReference>
<comment type="caution">
    <text evidence="5">Lacks conserved residue(s) required for the propagation of feature annotation.</text>
</comment>
<evidence type="ECO:0000256" key="4">
    <source>
        <dbReference type="ARBA" id="ARBA00022691"/>
    </source>
</evidence>
<dbReference type="GO" id="GO:0019251">
    <property type="term" value="P:anaerobic cobalamin biosynthetic process"/>
    <property type="evidence" value="ECO:0007669"/>
    <property type="project" value="UniProtKB-UniRule"/>
</dbReference>
<dbReference type="UniPathway" id="UPA00148">
    <property type="reaction ID" value="UER00229"/>
</dbReference>
<evidence type="ECO:0000256" key="3">
    <source>
        <dbReference type="ARBA" id="ARBA00022679"/>
    </source>
</evidence>
<evidence type="ECO:0000313" key="8">
    <source>
        <dbReference type="EMBL" id="RNI09822.1"/>
    </source>
</evidence>
<keyword evidence="2 5" id="KW-0489">Methyltransferase</keyword>
<dbReference type="EMBL" id="FNMU01000003">
    <property type="protein sequence ID" value="SDW58525.1"/>
    <property type="molecule type" value="Genomic_DNA"/>
</dbReference>
<keyword evidence="3 5" id="KW-0808">Transferase</keyword>
<gene>
    <name evidence="5 8" type="primary">cbiT</name>
    <name evidence="7" type="ORF">BHR79_06240</name>
    <name evidence="8" type="ORF">EFE40_04015</name>
    <name evidence="9" type="ORF">SAMN04515625_1263</name>
</gene>
<keyword evidence="1 5" id="KW-0169">Cobalamin biosynthesis</keyword>
<keyword evidence="10" id="KW-1185">Reference proteome</keyword>
<dbReference type="EMBL" id="CP017921">
    <property type="protein sequence ID" value="APH39122.1"/>
    <property type="molecule type" value="Genomic_DNA"/>
</dbReference>
<evidence type="ECO:0000313" key="11">
    <source>
        <dbReference type="Proteomes" id="UP000198669"/>
    </source>
</evidence>
<dbReference type="GO" id="GO:0008276">
    <property type="term" value="F:protein methyltransferase activity"/>
    <property type="evidence" value="ECO:0007669"/>
    <property type="project" value="InterPro"/>
</dbReference>
<dbReference type="InterPro" id="IPR014008">
    <property type="entry name" value="Cbl_synth_MTase_CbiT"/>
</dbReference>
<feature type="binding site" evidence="5">
    <location>
        <begin position="36"/>
        <end position="40"/>
    </location>
    <ligand>
        <name>S-adenosyl-L-methionine</name>
        <dbReference type="ChEBI" id="CHEBI:59789"/>
    </ligand>
</feature>
<sequence length="191" mass="20761">MSELLQISGGPTKPEIIAVSLSKLDLSEGCTFYDIGCGTGAVSIAASKMARNIKFTAIDARQEAIEVAEKNFENFGLGCVRLIHGESSEILEQLPPEERIDCAFVGGTKNIDAILKSLVKHKAESIIVNAVRIETVVSVMNQMKELGIFDTIINISISRGYPITGETMFKPENPVYMISGKYSNIQGDKKC</sequence>
<dbReference type="HAMAP" id="MF_00786">
    <property type="entry name" value="CbiT"/>
    <property type="match status" value="1"/>
</dbReference>
<dbReference type="PANTHER" id="PTHR43182:SF1">
    <property type="entry name" value="COBALT-PRECORRIN-7 C(5)-METHYLTRANSFERASE"/>
    <property type="match status" value="1"/>
</dbReference>
<evidence type="ECO:0000256" key="1">
    <source>
        <dbReference type="ARBA" id="ARBA00022573"/>
    </source>
</evidence>
<dbReference type="PANTHER" id="PTHR43182">
    <property type="entry name" value="COBALT-PRECORRIN-6B C(15)-METHYLTRANSFERASE (DECARBOXYLATING)"/>
    <property type="match status" value="1"/>
</dbReference>
<evidence type="ECO:0000313" key="7">
    <source>
        <dbReference type="EMBL" id="APH39122.1"/>
    </source>
</evidence>
<dbReference type="STRING" id="2177.BHR79_06240"/>
<dbReference type="Gene3D" id="3.40.50.150">
    <property type="entry name" value="Vaccinia Virus protein VP39"/>
    <property type="match status" value="1"/>
</dbReference>
<accession>A0A1L3Q2L9</accession>
<dbReference type="GeneID" id="30583348"/>
<feature type="domain" description="Methyltransferase" evidence="6">
    <location>
        <begin position="27"/>
        <end position="112"/>
    </location>
</feature>
<keyword evidence="4 5" id="KW-0949">S-adenosyl-L-methionine</keyword>
<organism evidence="7 10">
    <name type="scientific">Methanohalophilus halophilus</name>
    <dbReference type="NCBI Taxonomy" id="2177"/>
    <lineage>
        <taxon>Archaea</taxon>
        <taxon>Methanobacteriati</taxon>
        <taxon>Methanobacteriota</taxon>
        <taxon>Stenosarchaea group</taxon>
        <taxon>Methanomicrobia</taxon>
        <taxon>Methanosarcinales</taxon>
        <taxon>Methanosarcinaceae</taxon>
        <taxon>Methanohalophilus</taxon>
    </lineage>
</organism>